<protein>
    <submittedName>
        <fullName evidence="9">Predicted arabinose efflux permease, MFS family</fullName>
    </submittedName>
</protein>
<dbReference type="SUPFAM" id="SSF103473">
    <property type="entry name" value="MFS general substrate transporter"/>
    <property type="match status" value="1"/>
</dbReference>
<feature type="transmembrane region" description="Helical" evidence="7">
    <location>
        <begin position="308"/>
        <end position="326"/>
    </location>
</feature>
<dbReference type="Proteomes" id="UP000184452">
    <property type="component" value="Unassembled WGS sequence"/>
</dbReference>
<sequence length="418" mass="42059">MTSPTAPRAAARTGYLRVLAVPEFRVLFLAEVLAILGQVAAQITLSLTVYSRTGSPLLAALAFAVGFLPHLLGATLLSAWSDRVPARRLMVLTQAVTALLVACMAVPGTPVPVMLLLMFATGAVAPLYQGTKAAAVADVLPPEGFALGRSLLRMAAQLAQICGFAFGGVLFAALSPALALLAGAGLLLASCLLLRLGLPARPARRPPPAAGRPGRALPPAGGASSPVAESLRGARGVLRSPRLRVLLALTWFPPVLGVSAEALAAPLADGLGGGPALVALLLSATPAGMIAGTFLAGSLLTDAQRVRAVVPLGLLTFVPLLGLGLYPGPAVLLGLLVLSGAGYGYALGVDRLLVEAVPAGERGQVMTLVTAGLMIFQGVGFALAGALAEFLSPNTVVVLAALAGIAVVLAAGRRAGRP</sequence>
<dbReference type="InterPro" id="IPR020846">
    <property type="entry name" value="MFS_dom"/>
</dbReference>
<evidence type="ECO:0000256" key="2">
    <source>
        <dbReference type="ARBA" id="ARBA00022475"/>
    </source>
</evidence>
<evidence type="ECO:0000256" key="5">
    <source>
        <dbReference type="ARBA" id="ARBA00023136"/>
    </source>
</evidence>
<feature type="region of interest" description="Disordered" evidence="6">
    <location>
        <begin position="204"/>
        <end position="227"/>
    </location>
</feature>
<dbReference type="GO" id="GO:0005886">
    <property type="term" value="C:plasma membrane"/>
    <property type="evidence" value="ECO:0007669"/>
    <property type="project" value="UniProtKB-SubCell"/>
</dbReference>
<dbReference type="Pfam" id="PF07690">
    <property type="entry name" value="MFS_1"/>
    <property type="match status" value="2"/>
</dbReference>
<evidence type="ECO:0000313" key="9">
    <source>
        <dbReference type="EMBL" id="SHJ35041.1"/>
    </source>
</evidence>
<dbReference type="PANTHER" id="PTHR23513">
    <property type="entry name" value="INTEGRAL MEMBRANE EFFLUX PROTEIN-RELATED"/>
    <property type="match status" value="1"/>
</dbReference>
<organism evidence="9 10">
    <name type="scientific">Nocardiopsis flavescens</name>
    <dbReference type="NCBI Taxonomy" id="758803"/>
    <lineage>
        <taxon>Bacteria</taxon>
        <taxon>Bacillati</taxon>
        <taxon>Actinomycetota</taxon>
        <taxon>Actinomycetes</taxon>
        <taxon>Streptosporangiales</taxon>
        <taxon>Nocardiopsidaceae</taxon>
        <taxon>Nocardiopsis</taxon>
    </lineage>
</organism>
<feature type="transmembrane region" description="Helical" evidence="7">
    <location>
        <begin position="57"/>
        <end position="77"/>
    </location>
</feature>
<feature type="transmembrane region" description="Helical" evidence="7">
    <location>
        <begin position="276"/>
        <end position="296"/>
    </location>
</feature>
<dbReference type="Gene3D" id="1.20.1250.20">
    <property type="entry name" value="MFS general substrate transporter like domains"/>
    <property type="match status" value="2"/>
</dbReference>
<keyword evidence="2" id="KW-1003">Cell membrane</keyword>
<dbReference type="PANTHER" id="PTHR23513:SF11">
    <property type="entry name" value="STAPHYLOFERRIN A TRANSPORTER"/>
    <property type="match status" value="1"/>
</dbReference>
<feature type="transmembrane region" description="Helical" evidence="7">
    <location>
        <begin position="365"/>
        <end position="388"/>
    </location>
</feature>
<name>A0A1M6IKP3_9ACTN</name>
<dbReference type="STRING" id="758803.SAMN05421803_105202"/>
<evidence type="ECO:0000259" key="8">
    <source>
        <dbReference type="PROSITE" id="PS50850"/>
    </source>
</evidence>
<feature type="compositionally biased region" description="Low complexity" evidence="6">
    <location>
        <begin position="211"/>
        <end position="226"/>
    </location>
</feature>
<keyword evidence="5 7" id="KW-0472">Membrane</keyword>
<gene>
    <name evidence="9" type="ORF">SAMN05421803_105202</name>
</gene>
<evidence type="ECO:0000256" key="3">
    <source>
        <dbReference type="ARBA" id="ARBA00022692"/>
    </source>
</evidence>
<dbReference type="AlphaFoldDB" id="A0A1M6IKP3"/>
<dbReference type="RefSeq" id="WP_073378691.1">
    <property type="nucleotide sequence ID" value="NZ_FQZK01000005.1"/>
</dbReference>
<keyword evidence="4 7" id="KW-1133">Transmembrane helix</keyword>
<dbReference type="InterPro" id="IPR011701">
    <property type="entry name" value="MFS"/>
</dbReference>
<dbReference type="CDD" id="cd06173">
    <property type="entry name" value="MFS_MefA_like"/>
    <property type="match status" value="1"/>
</dbReference>
<evidence type="ECO:0000256" key="1">
    <source>
        <dbReference type="ARBA" id="ARBA00004651"/>
    </source>
</evidence>
<keyword evidence="3 7" id="KW-0812">Transmembrane</keyword>
<keyword evidence="10" id="KW-1185">Reference proteome</keyword>
<feature type="transmembrane region" description="Helical" evidence="7">
    <location>
        <begin position="26"/>
        <end position="45"/>
    </location>
</feature>
<evidence type="ECO:0000256" key="6">
    <source>
        <dbReference type="SAM" id="MobiDB-lite"/>
    </source>
</evidence>
<feature type="transmembrane region" description="Helical" evidence="7">
    <location>
        <begin position="394"/>
        <end position="412"/>
    </location>
</feature>
<dbReference type="GO" id="GO:0022857">
    <property type="term" value="F:transmembrane transporter activity"/>
    <property type="evidence" value="ECO:0007669"/>
    <property type="project" value="InterPro"/>
</dbReference>
<dbReference type="OrthoDB" id="3227279at2"/>
<reference evidence="9 10" key="1">
    <citation type="submission" date="2016-11" db="EMBL/GenBank/DDBJ databases">
        <authorList>
            <person name="Jaros S."/>
            <person name="Januszkiewicz K."/>
            <person name="Wedrychowicz H."/>
        </authorList>
    </citation>
    <scope>NUCLEOTIDE SEQUENCE [LARGE SCALE GENOMIC DNA]</scope>
    <source>
        <strain evidence="9 10">CGMCC 4.5723</strain>
    </source>
</reference>
<accession>A0A1M6IKP3</accession>
<evidence type="ECO:0000256" key="7">
    <source>
        <dbReference type="SAM" id="Phobius"/>
    </source>
</evidence>
<feature type="transmembrane region" description="Helical" evidence="7">
    <location>
        <begin position="245"/>
        <end position="264"/>
    </location>
</feature>
<proteinExistence type="predicted"/>
<feature type="transmembrane region" description="Helical" evidence="7">
    <location>
        <begin position="332"/>
        <end position="353"/>
    </location>
</feature>
<dbReference type="InterPro" id="IPR036259">
    <property type="entry name" value="MFS_trans_sf"/>
</dbReference>
<dbReference type="PROSITE" id="PS50850">
    <property type="entry name" value="MFS"/>
    <property type="match status" value="1"/>
</dbReference>
<feature type="transmembrane region" description="Helical" evidence="7">
    <location>
        <begin position="177"/>
        <end position="198"/>
    </location>
</feature>
<comment type="subcellular location">
    <subcellularLocation>
        <location evidence="1">Cell membrane</location>
        <topology evidence="1">Multi-pass membrane protein</topology>
    </subcellularLocation>
</comment>
<evidence type="ECO:0000313" key="10">
    <source>
        <dbReference type="Proteomes" id="UP000184452"/>
    </source>
</evidence>
<feature type="domain" description="Major facilitator superfamily (MFS) profile" evidence="8">
    <location>
        <begin position="243"/>
        <end position="418"/>
    </location>
</feature>
<evidence type="ECO:0000256" key="4">
    <source>
        <dbReference type="ARBA" id="ARBA00022989"/>
    </source>
</evidence>
<dbReference type="EMBL" id="FQZK01000005">
    <property type="protein sequence ID" value="SHJ35041.1"/>
    <property type="molecule type" value="Genomic_DNA"/>
</dbReference>